<dbReference type="Gene3D" id="3.20.20.140">
    <property type="entry name" value="Metal-dependent hydrolases"/>
    <property type="match status" value="1"/>
</dbReference>
<keyword evidence="3" id="KW-1185">Reference proteome</keyword>
<dbReference type="InterPro" id="IPR011059">
    <property type="entry name" value="Metal-dep_hydrolase_composite"/>
</dbReference>
<dbReference type="Gene3D" id="2.30.40.10">
    <property type="entry name" value="Urease, subunit C, domain 1"/>
    <property type="match status" value="1"/>
</dbReference>
<feature type="domain" description="Amidohydrolase 3" evidence="1">
    <location>
        <begin position="115"/>
        <end position="616"/>
    </location>
</feature>
<dbReference type="SUPFAM" id="SSF51338">
    <property type="entry name" value="Composite domain of metallo-dependent hydrolases"/>
    <property type="match status" value="1"/>
</dbReference>
<dbReference type="SUPFAM" id="SSF51556">
    <property type="entry name" value="Metallo-dependent hydrolases"/>
    <property type="match status" value="1"/>
</dbReference>
<proteinExistence type="predicted"/>
<dbReference type="CDD" id="cd01300">
    <property type="entry name" value="YtcJ_like"/>
    <property type="match status" value="1"/>
</dbReference>
<comment type="caution">
    <text evidence="2">The sequence shown here is derived from an EMBL/GenBank/DDBJ whole genome shotgun (WGS) entry which is preliminary data.</text>
</comment>
<dbReference type="PANTHER" id="PTHR22642:SF2">
    <property type="entry name" value="PROTEIN LONG AFTER FAR-RED 3"/>
    <property type="match status" value="1"/>
</dbReference>
<dbReference type="Gene3D" id="3.10.310.70">
    <property type="match status" value="1"/>
</dbReference>
<dbReference type="Proteomes" id="UP001583186">
    <property type="component" value="Unassembled WGS sequence"/>
</dbReference>
<evidence type="ECO:0000313" key="3">
    <source>
        <dbReference type="Proteomes" id="UP001583186"/>
    </source>
</evidence>
<dbReference type="Pfam" id="PF07969">
    <property type="entry name" value="Amidohydro_3"/>
    <property type="match status" value="1"/>
</dbReference>
<protein>
    <recommendedName>
        <fullName evidence="1">Amidohydrolase 3 domain-containing protein</fullName>
    </recommendedName>
</protein>
<sequence>MAPESRPRGGGGQPLASPWSPIGVASIAAAGAVALAGLYLREGEMPWPVPTSPSASTPASTIETYCYESVTTLVNDRPGSGPHCFSIKDGRFTNVAPLDSLDADAAASASILKGHAIPGLWDGHGHLIPYGEYLASVDLFGSSDDTDVHHRLHTYLESHPNDGVGGPDKWLRGFGWDQMLMGEMPTADLLDKSDELKGLYVMLDRVDGHCIWVSNAVLDLLPDDLLDVPGGEIVREPGLGVFCDNAMNLVMTHYPKPSKATKMEYIRLAMREMRTMGLVGMHDAGVVPEDLHLYQELAGVSGSGHVDEGWTMRVYAMVECLERNTFCPDDVSVLRQQEGRSDFLSIRSVKLFADGALGSWGSAMIDPYSDRPDTSGSLLVNASTLTQLTHDWASAGFQVNIHAIGDLANRYAINAFEAALVELCQPPAGPLADCQRDRFRFRIEHAQIIDLHDQARIHALGIVPSIQPTHATSDMAYAAKRLGPERTRDEAYRMRSFFRDGLLPPPVLGSDFPIEPPDPFQGIYAAVARRSPHTGLSANGTKEPWYPDEALSLHQALVGFTQGPAYGAFLEGRAGEIQPGALADWVVLDRPLAEYDLEELRSMKVKETWVGGTQVYHRHDSPADL</sequence>
<name>A0ABR3YGA7_9PEZI</name>
<evidence type="ECO:0000259" key="1">
    <source>
        <dbReference type="Pfam" id="PF07969"/>
    </source>
</evidence>
<dbReference type="InterPro" id="IPR032466">
    <property type="entry name" value="Metal_Hydrolase"/>
</dbReference>
<reference evidence="2 3" key="1">
    <citation type="journal article" date="2024" name="IMA Fungus">
        <title>IMA Genome - F19 : A genome assembly and annotation guide to empower mycologists, including annotated draft genome sequences of Ceratocystis pirilliformis, Diaporthe australafricana, Fusarium ophioides, Paecilomyces lecythidis, and Sporothrix stenoceras.</title>
        <authorList>
            <person name="Aylward J."/>
            <person name="Wilson A.M."/>
            <person name="Visagie C.M."/>
            <person name="Spraker J."/>
            <person name="Barnes I."/>
            <person name="Buitendag C."/>
            <person name="Ceriani C."/>
            <person name="Del Mar Angel L."/>
            <person name="du Plessis D."/>
            <person name="Fuchs T."/>
            <person name="Gasser K."/>
            <person name="Kramer D."/>
            <person name="Li W."/>
            <person name="Munsamy K."/>
            <person name="Piso A."/>
            <person name="Price J.L."/>
            <person name="Sonnekus B."/>
            <person name="Thomas C."/>
            <person name="van der Nest A."/>
            <person name="van Dijk A."/>
            <person name="van Heerden A."/>
            <person name="van Vuuren N."/>
            <person name="Yilmaz N."/>
            <person name="Duong T.A."/>
            <person name="van der Merwe N.A."/>
            <person name="Wingfield M.J."/>
            <person name="Wingfield B.D."/>
        </authorList>
    </citation>
    <scope>NUCLEOTIDE SEQUENCE [LARGE SCALE GENOMIC DNA]</scope>
    <source>
        <strain evidence="2 3">CMW 5346</strain>
    </source>
</reference>
<gene>
    <name evidence="2" type="ORF">Sste5346_010273</name>
</gene>
<dbReference type="EMBL" id="JAWCUI010000125">
    <property type="protein sequence ID" value="KAL1887363.1"/>
    <property type="molecule type" value="Genomic_DNA"/>
</dbReference>
<dbReference type="InterPro" id="IPR013108">
    <property type="entry name" value="Amidohydro_3"/>
</dbReference>
<dbReference type="PANTHER" id="PTHR22642">
    <property type="entry name" value="IMIDAZOLONEPROPIONASE"/>
    <property type="match status" value="1"/>
</dbReference>
<organism evidence="2 3">
    <name type="scientific">Sporothrix stenoceras</name>
    <dbReference type="NCBI Taxonomy" id="5173"/>
    <lineage>
        <taxon>Eukaryota</taxon>
        <taxon>Fungi</taxon>
        <taxon>Dikarya</taxon>
        <taxon>Ascomycota</taxon>
        <taxon>Pezizomycotina</taxon>
        <taxon>Sordariomycetes</taxon>
        <taxon>Sordariomycetidae</taxon>
        <taxon>Ophiostomatales</taxon>
        <taxon>Ophiostomataceae</taxon>
        <taxon>Sporothrix</taxon>
    </lineage>
</organism>
<dbReference type="InterPro" id="IPR033932">
    <property type="entry name" value="YtcJ-like"/>
</dbReference>
<evidence type="ECO:0000313" key="2">
    <source>
        <dbReference type="EMBL" id="KAL1887363.1"/>
    </source>
</evidence>
<accession>A0ABR3YGA7</accession>